<comment type="caution">
    <text evidence="1">The sequence shown here is derived from an EMBL/GenBank/DDBJ whole genome shotgun (WGS) entry which is preliminary data.</text>
</comment>
<gene>
    <name evidence="1" type="ORF">AYI68_g3959</name>
</gene>
<evidence type="ECO:0000313" key="1">
    <source>
        <dbReference type="EMBL" id="OLY81929.1"/>
    </source>
</evidence>
<dbReference type="EMBL" id="LSSL01002072">
    <property type="protein sequence ID" value="OLY81929.1"/>
    <property type="molecule type" value="Genomic_DNA"/>
</dbReference>
<name>A0A1R0GYG9_9FUNG</name>
<accession>A0A1R0GYG9</accession>
<sequence>MNEDKSLNEKLKRKIEEVSGKYLLKKRKYVLDHLRKEESHIKLDYSGTPIIRSRHEDRMEIFNSLKQYIQVPKKKCLMSI</sequence>
<protein>
    <submittedName>
        <fullName evidence="1">Uncharacterized protein</fullName>
    </submittedName>
</protein>
<reference evidence="1 2" key="1">
    <citation type="journal article" date="2016" name="Mol. Biol. Evol.">
        <title>Genome-Wide Survey of Gut Fungi (Harpellales) Reveals the First Horizontally Transferred Ubiquitin Gene from a Mosquito Host.</title>
        <authorList>
            <person name="Wang Y."/>
            <person name="White M.M."/>
            <person name="Kvist S."/>
            <person name="Moncalvo J.M."/>
        </authorList>
    </citation>
    <scope>NUCLEOTIDE SEQUENCE [LARGE SCALE GENOMIC DNA]</scope>
    <source>
        <strain evidence="1 2">ALG-7-W6</strain>
    </source>
</reference>
<dbReference type="Proteomes" id="UP000187455">
    <property type="component" value="Unassembled WGS sequence"/>
</dbReference>
<proteinExistence type="predicted"/>
<organism evidence="1 2">
    <name type="scientific">Smittium mucronatum</name>
    <dbReference type="NCBI Taxonomy" id="133383"/>
    <lineage>
        <taxon>Eukaryota</taxon>
        <taxon>Fungi</taxon>
        <taxon>Fungi incertae sedis</taxon>
        <taxon>Zoopagomycota</taxon>
        <taxon>Kickxellomycotina</taxon>
        <taxon>Harpellomycetes</taxon>
        <taxon>Harpellales</taxon>
        <taxon>Legeriomycetaceae</taxon>
        <taxon>Smittium</taxon>
    </lineage>
</organism>
<dbReference type="AlphaFoldDB" id="A0A1R0GYG9"/>
<evidence type="ECO:0000313" key="2">
    <source>
        <dbReference type="Proteomes" id="UP000187455"/>
    </source>
</evidence>
<keyword evidence="2" id="KW-1185">Reference proteome</keyword>